<evidence type="ECO:0000256" key="2">
    <source>
        <dbReference type="ARBA" id="ARBA00023002"/>
    </source>
</evidence>
<dbReference type="InterPro" id="IPR015590">
    <property type="entry name" value="Aldehyde_DH_dom"/>
</dbReference>
<dbReference type="FunFam" id="3.40.605.10:FF:000007">
    <property type="entry name" value="NAD/NADP-dependent betaine aldehyde dehydrogenase"/>
    <property type="match status" value="1"/>
</dbReference>
<protein>
    <submittedName>
        <fullName evidence="6">Aldehyde dehydrogenase</fullName>
    </submittedName>
</protein>
<dbReference type="PROSITE" id="PS00687">
    <property type="entry name" value="ALDEHYDE_DEHYDR_GLU"/>
    <property type="match status" value="1"/>
</dbReference>
<dbReference type="Proteomes" id="UP000241447">
    <property type="component" value="Plasmid pCBLh4e"/>
</dbReference>
<gene>
    <name evidence="6" type="ORF">DA792_22050</name>
</gene>
<dbReference type="InterPro" id="IPR016162">
    <property type="entry name" value="Ald_DH_N"/>
</dbReference>
<organism evidence="6 7">
    <name type="scientific">Celeribacter baekdonensis</name>
    <dbReference type="NCBI Taxonomy" id="875171"/>
    <lineage>
        <taxon>Bacteria</taxon>
        <taxon>Pseudomonadati</taxon>
        <taxon>Pseudomonadota</taxon>
        <taxon>Alphaproteobacteria</taxon>
        <taxon>Rhodobacterales</taxon>
        <taxon>Roseobacteraceae</taxon>
        <taxon>Celeribacter</taxon>
    </lineage>
</organism>
<dbReference type="InterPro" id="IPR016160">
    <property type="entry name" value="Ald_DH_CS_CYS"/>
</dbReference>
<dbReference type="SUPFAM" id="SSF53720">
    <property type="entry name" value="ALDH-like"/>
    <property type="match status" value="1"/>
</dbReference>
<dbReference type="AlphaFoldDB" id="A0A2R4M9A6"/>
<dbReference type="InterPro" id="IPR016161">
    <property type="entry name" value="Ald_DH/histidinol_DH"/>
</dbReference>
<dbReference type="Gene3D" id="3.40.309.10">
    <property type="entry name" value="Aldehyde Dehydrogenase, Chain A, domain 2"/>
    <property type="match status" value="1"/>
</dbReference>
<evidence type="ECO:0000256" key="1">
    <source>
        <dbReference type="ARBA" id="ARBA00009986"/>
    </source>
</evidence>
<dbReference type="CDD" id="cd07106">
    <property type="entry name" value="ALDH_AldA-AAD23400"/>
    <property type="match status" value="1"/>
</dbReference>
<comment type="similarity">
    <text evidence="1 4">Belongs to the aldehyde dehydrogenase family.</text>
</comment>
<dbReference type="InterPro" id="IPR016163">
    <property type="entry name" value="Ald_DH_C"/>
</dbReference>
<dbReference type="InterPro" id="IPR029510">
    <property type="entry name" value="Ald_DH_CS_GLU"/>
</dbReference>
<evidence type="ECO:0000313" key="6">
    <source>
        <dbReference type="EMBL" id="AVW93708.1"/>
    </source>
</evidence>
<dbReference type="Gene3D" id="3.40.605.10">
    <property type="entry name" value="Aldehyde Dehydrogenase, Chain A, domain 1"/>
    <property type="match status" value="1"/>
</dbReference>
<geneLocation type="plasmid" evidence="7">
    <name>pcblh4e</name>
</geneLocation>
<dbReference type="OrthoDB" id="9802947at2"/>
<dbReference type="Pfam" id="PF00171">
    <property type="entry name" value="Aldedh"/>
    <property type="match status" value="1"/>
</dbReference>
<feature type="domain" description="Aldehyde dehydrogenase" evidence="5">
    <location>
        <begin position="73"/>
        <end position="517"/>
    </location>
</feature>
<dbReference type="PANTHER" id="PTHR11699">
    <property type="entry name" value="ALDEHYDE DEHYDROGENASE-RELATED"/>
    <property type="match status" value="1"/>
</dbReference>
<accession>A0A2R4M9A6</accession>
<dbReference type="InterPro" id="IPR044086">
    <property type="entry name" value="LUC3-like"/>
</dbReference>
<evidence type="ECO:0000259" key="5">
    <source>
        <dbReference type="Pfam" id="PF00171"/>
    </source>
</evidence>
<keyword evidence="2 4" id="KW-0560">Oxidoreductase</keyword>
<name>A0A2R4M9A6_9RHOB</name>
<keyword evidence="6" id="KW-0614">Plasmid</keyword>
<evidence type="ECO:0000256" key="3">
    <source>
        <dbReference type="PROSITE-ProRule" id="PRU10007"/>
    </source>
</evidence>
<dbReference type="KEGG" id="cbak:DA792_22050"/>
<dbReference type="EMBL" id="CP028477">
    <property type="protein sequence ID" value="AVW93708.1"/>
    <property type="molecule type" value="Genomic_DNA"/>
</dbReference>
<dbReference type="GO" id="GO:0016620">
    <property type="term" value="F:oxidoreductase activity, acting on the aldehyde or oxo group of donors, NAD or NADP as acceptor"/>
    <property type="evidence" value="ECO:0007669"/>
    <property type="project" value="InterPro"/>
</dbReference>
<evidence type="ECO:0000313" key="7">
    <source>
        <dbReference type="Proteomes" id="UP000241447"/>
    </source>
</evidence>
<proteinExistence type="inferred from homology"/>
<dbReference type="FunFam" id="3.40.309.10:FF:000009">
    <property type="entry name" value="Aldehyde dehydrogenase A"/>
    <property type="match status" value="1"/>
</dbReference>
<evidence type="ECO:0000256" key="4">
    <source>
        <dbReference type="RuleBase" id="RU003345"/>
    </source>
</evidence>
<reference evidence="6 7" key="1">
    <citation type="submission" date="2018-03" db="EMBL/GenBank/DDBJ databases">
        <title>The Complete Genome of Celeribacter baekdonensis strain LH4, a Thiosulfate-Oxidizing Alphaproteobacterium Isolated from Gulf of Mexico Continental Slope Sediments.</title>
        <authorList>
            <person name="Flood B.E."/>
            <person name="Bailey J.V."/>
            <person name="Leprich D."/>
        </authorList>
    </citation>
    <scope>NUCLEOTIDE SEQUENCE [LARGE SCALE GENOMIC DNA]</scope>
    <source>
        <strain evidence="6 7">LH4</strain>
        <plasmid evidence="7">Plasmid pcblh4e</plasmid>
    </source>
</reference>
<dbReference type="PROSITE" id="PS00070">
    <property type="entry name" value="ALDEHYDE_DEHYDR_CYS"/>
    <property type="match status" value="1"/>
</dbReference>
<sequence>MGVICFTIRSISQSRLRHDAGFTAQIRVAWESWQRACWPIPIPRFALLQRKFHHVHDIKPRTSHVHKWGDLSCPQPSSGEVAGYAPNASLADLDIAVAAAQAAFKTWSKLSSDELQAYCEKVATTIGEHAEELAVLITKEQGKPLNGLGSRWELGGAQAWAGYSASLSLPVKILQDNNEGHVELHRKPLGVVGSITPWNFPVMIAIWHIMPALRTGNTVVVKPSPLTPLSTIRLGEIMSEVLPSGVVNVVTGDDKALNLGAAMSAHTGIRKIVFTGSCATGQKVMQSAAETMKRLTLEMGGNDAGIVLPDADPKAIAEGLFWGAFINNGQTCAAMKRLYVHDSIYDEVCENLVAFAKNIPVGDGMNEDSVLGPIQNAMQFDKVRRLVDAGESEGRVLLGGVPGEGLFFPPTIIADLSQDNLLVTEEQFGPVLPVIRYTDVEKAIAAANDSNNGLGGSIWTSDIEKGRELAKRMECGSVWINKHGAIQPNAPFGGVKQSGLGVEFGEEGLAEYTDIQVIFS</sequence>
<feature type="active site" evidence="3">
    <location>
        <position position="298"/>
    </location>
</feature>